<sequence length="213" mass="23116">MATDSHTAFFYGTLMAPPVLHRVIWGTTSAPTPVHASSLTIRPAILPAHQRHKVRGADYPAVLPCAAGAPATGSSPDASPPSVRGTLVQGLTSGDMWRLDIFEGSDYTRRKVRVRVVESAHPETSPSPQDGNPSTEEIEAETYIWTASPSALEASEWDFSEFVREKMGRWTGEEVLDEGMKEVDGMRGEGEEDPTGGRGANGRITQRLEKEGR</sequence>
<organism evidence="6 7">
    <name type="scientific">Massarina eburnea CBS 473.64</name>
    <dbReference type="NCBI Taxonomy" id="1395130"/>
    <lineage>
        <taxon>Eukaryota</taxon>
        <taxon>Fungi</taxon>
        <taxon>Dikarya</taxon>
        <taxon>Ascomycota</taxon>
        <taxon>Pezizomycotina</taxon>
        <taxon>Dothideomycetes</taxon>
        <taxon>Pleosporomycetidae</taxon>
        <taxon>Pleosporales</taxon>
        <taxon>Massarineae</taxon>
        <taxon>Massarinaceae</taxon>
        <taxon>Massarina</taxon>
    </lineage>
</organism>
<dbReference type="AlphaFoldDB" id="A0A6A6SKE9"/>
<evidence type="ECO:0000256" key="2">
    <source>
        <dbReference type="ARBA" id="ARBA00022679"/>
    </source>
</evidence>
<evidence type="ECO:0000256" key="1">
    <source>
        <dbReference type="ARBA" id="ARBA00008861"/>
    </source>
</evidence>
<evidence type="ECO:0000256" key="3">
    <source>
        <dbReference type="ARBA" id="ARBA00030602"/>
    </source>
</evidence>
<dbReference type="InterPro" id="IPR013024">
    <property type="entry name" value="GGCT-like"/>
</dbReference>
<evidence type="ECO:0000313" key="6">
    <source>
        <dbReference type="EMBL" id="KAF2646848.1"/>
    </source>
</evidence>
<comment type="similarity">
    <text evidence="1">Belongs to the gamma-glutamylcyclotransferase family.</text>
</comment>
<dbReference type="SUPFAM" id="SSF110857">
    <property type="entry name" value="Gamma-glutamyl cyclotransferase-like"/>
    <property type="match status" value="1"/>
</dbReference>
<dbReference type="PANTHER" id="PTHR31544:SF2">
    <property type="entry name" value="AIG2-LIKE PROTEIN D"/>
    <property type="match status" value="1"/>
</dbReference>
<dbReference type="GO" id="GO:0016740">
    <property type="term" value="F:transferase activity"/>
    <property type="evidence" value="ECO:0007669"/>
    <property type="project" value="UniProtKB-KW"/>
</dbReference>
<accession>A0A6A6SKE9</accession>
<dbReference type="CDD" id="cd06661">
    <property type="entry name" value="GGCT_like"/>
    <property type="match status" value="1"/>
</dbReference>
<keyword evidence="2" id="KW-0808">Transferase</keyword>
<dbReference type="PANTHER" id="PTHR31544">
    <property type="entry name" value="AIG2-LIKE PROTEIN D"/>
    <property type="match status" value="1"/>
</dbReference>
<keyword evidence="7" id="KW-1185">Reference proteome</keyword>
<evidence type="ECO:0000256" key="4">
    <source>
        <dbReference type="SAM" id="MobiDB-lite"/>
    </source>
</evidence>
<name>A0A6A6SKE9_9PLEO</name>
<dbReference type="InterPro" id="IPR045038">
    <property type="entry name" value="AIG2-like"/>
</dbReference>
<feature type="region of interest" description="Disordered" evidence="4">
    <location>
        <begin position="173"/>
        <end position="213"/>
    </location>
</feature>
<gene>
    <name evidence="6" type="ORF">P280DRAFT_441284</name>
</gene>
<dbReference type="Proteomes" id="UP000799753">
    <property type="component" value="Unassembled WGS sequence"/>
</dbReference>
<evidence type="ECO:0000259" key="5">
    <source>
        <dbReference type="Pfam" id="PF06094"/>
    </source>
</evidence>
<dbReference type="EMBL" id="MU006776">
    <property type="protein sequence ID" value="KAF2646848.1"/>
    <property type="molecule type" value="Genomic_DNA"/>
</dbReference>
<proteinExistence type="inferred from homology"/>
<feature type="compositionally biased region" description="Basic and acidic residues" evidence="4">
    <location>
        <begin position="173"/>
        <end position="189"/>
    </location>
</feature>
<evidence type="ECO:0000313" key="7">
    <source>
        <dbReference type="Proteomes" id="UP000799753"/>
    </source>
</evidence>
<feature type="domain" description="Gamma-glutamylcyclotransferase AIG2-like" evidence="5">
    <location>
        <begin position="9"/>
        <end position="157"/>
    </location>
</feature>
<dbReference type="InterPro" id="IPR009288">
    <property type="entry name" value="AIG2-like_dom"/>
</dbReference>
<dbReference type="OrthoDB" id="1044435at2759"/>
<dbReference type="Gene3D" id="3.10.490.10">
    <property type="entry name" value="Gamma-glutamyl cyclotransferase-like"/>
    <property type="match status" value="1"/>
</dbReference>
<protein>
    <recommendedName>
        <fullName evidence="3">Putative gamma-glutamylcyclotransferase</fullName>
    </recommendedName>
</protein>
<dbReference type="Pfam" id="PF06094">
    <property type="entry name" value="GGACT"/>
    <property type="match status" value="1"/>
</dbReference>
<dbReference type="InterPro" id="IPR036568">
    <property type="entry name" value="GGCT-like_sf"/>
</dbReference>
<reference evidence="6" key="1">
    <citation type="journal article" date="2020" name="Stud. Mycol.">
        <title>101 Dothideomycetes genomes: a test case for predicting lifestyles and emergence of pathogens.</title>
        <authorList>
            <person name="Haridas S."/>
            <person name="Albert R."/>
            <person name="Binder M."/>
            <person name="Bloem J."/>
            <person name="Labutti K."/>
            <person name="Salamov A."/>
            <person name="Andreopoulos B."/>
            <person name="Baker S."/>
            <person name="Barry K."/>
            <person name="Bills G."/>
            <person name="Bluhm B."/>
            <person name="Cannon C."/>
            <person name="Castanera R."/>
            <person name="Culley D."/>
            <person name="Daum C."/>
            <person name="Ezra D."/>
            <person name="Gonzalez J."/>
            <person name="Henrissat B."/>
            <person name="Kuo A."/>
            <person name="Liang C."/>
            <person name="Lipzen A."/>
            <person name="Lutzoni F."/>
            <person name="Magnuson J."/>
            <person name="Mondo S."/>
            <person name="Nolan M."/>
            <person name="Ohm R."/>
            <person name="Pangilinan J."/>
            <person name="Park H.-J."/>
            <person name="Ramirez L."/>
            <person name="Alfaro M."/>
            <person name="Sun H."/>
            <person name="Tritt A."/>
            <person name="Yoshinaga Y."/>
            <person name="Zwiers L.-H."/>
            <person name="Turgeon B."/>
            <person name="Goodwin S."/>
            <person name="Spatafora J."/>
            <person name="Crous P."/>
            <person name="Grigoriev I."/>
        </authorList>
    </citation>
    <scope>NUCLEOTIDE SEQUENCE</scope>
    <source>
        <strain evidence="6">CBS 473.64</strain>
    </source>
</reference>